<name>A0A841JUM0_9BACT</name>
<dbReference type="InterPro" id="IPR013749">
    <property type="entry name" value="PM/HMP-P_kinase-1"/>
</dbReference>
<comment type="pathway">
    <text evidence="1">Cofactor biosynthesis; thiamine diphosphate biosynthesis.</text>
</comment>
<dbReference type="GO" id="GO:0008902">
    <property type="term" value="F:hydroxymethylpyrimidine kinase activity"/>
    <property type="evidence" value="ECO:0007669"/>
    <property type="project" value="UniProtKB-EC"/>
</dbReference>
<dbReference type="OrthoDB" id="9810880at2"/>
<feature type="domain" description="Pyridoxamine kinase/Phosphomethylpyrimidine kinase" evidence="3">
    <location>
        <begin position="23"/>
        <end position="269"/>
    </location>
</feature>
<dbReference type="SUPFAM" id="SSF53613">
    <property type="entry name" value="Ribokinase-like"/>
    <property type="match status" value="1"/>
</dbReference>
<comment type="caution">
    <text evidence="4">The sequence shown here is derived from an EMBL/GenBank/DDBJ whole genome shotgun (WGS) entry which is preliminary data.</text>
</comment>
<evidence type="ECO:0000256" key="2">
    <source>
        <dbReference type="ARBA" id="ARBA00012135"/>
    </source>
</evidence>
<organism evidence="4 5">
    <name type="scientific">Silvibacterium bohemicum</name>
    <dbReference type="NCBI Taxonomy" id="1577686"/>
    <lineage>
        <taxon>Bacteria</taxon>
        <taxon>Pseudomonadati</taxon>
        <taxon>Acidobacteriota</taxon>
        <taxon>Terriglobia</taxon>
        <taxon>Terriglobales</taxon>
        <taxon>Acidobacteriaceae</taxon>
        <taxon>Silvibacterium</taxon>
    </lineage>
</organism>
<dbReference type="PANTHER" id="PTHR20858">
    <property type="entry name" value="PHOSPHOMETHYLPYRIMIDINE KINASE"/>
    <property type="match status" value="1"/>
</dbReference>
<keyword evidence="4" id="KW-0418">Kinase</keyword>
<dbReference type="RefSeq" id="WP_050061768.1">
    <property type="nucleotide sequence ID" value="NZ_JACHEK010000006.1"/>
</dbReference>
<keyword evidence="5" id="KW-1185">Reference proteome</keyword>
<accession>A0A841JUM0</accession>
<protein>
    <recommendedName>
        <fullName evidence="2">hydroxymethylpyrimidine kinase</fullName>
        <ecNumber evidence="2">2.7.1.49</ecNumber>
    </recommendedName>
</protein>
<dbReference type="GO" id="GO:0005829">
    <property type="term" value="C:cytosol"/>
    <property type="evidence" value="ECO:0007669"/>
    <property type="project" value="TreeGrafter"/>
</dbReference>
<dbReference type="GO" id="GO:0008972">
    <property type="term" value="F:phosphomethylpyrimidine kinase activity"/>
    <property type="evidence" value="ECO:0007669"/>
    <property type="project" value="InterPro"/>
</dbReference>
<dbReference type="InterPro" id="IPR004399">
    <property type="entry name" value="HMP/HMP-P_kinase_dom"/>
</dbReference>
<dbReference type="Gene3D" id="3.40.1190.20">
    <property type="match status" value="1"/>
</dbReference>
<gene>
    <name evidence="4" type="ORF">HNQ77_003050</name>
</gene>
<dbReference type="GO" id="GO:0009228">
    <property type="term" value="P:thiamine biosynthetic process"/>
    <property type="evidence" value="ECO:0007669"/>
    <property type="project" value="InterPro"/>
</dbReference>
<dbReference type="Pfam" id="PF08543">
    <property type="entry name" value="Phos_pyr_kin"/>
    <property type="match status" value="1"/>
</dbReference>
<proteinExistence type="predicted"/>
<evidence type="ECO:0000256" key="1">
    <source>
        <dbReference type="ARBA" id="ARBA00004948"/>
    </source>
</evidence>
<dbReference type="Proteomes" id="UP000538666">
    <property type="component" value="Unassembled WGS sequence"/>
</dbReference>
<reference evidence="4 5" key="1">
    <citation type="submission" date="2020-08" db="EMBL/GenBank/DDBJ databases">
        <title>Genomic Encyclopedia of Type Strains, Phase IV (KMG-IV): sequencing the most valuable type-strain genomes for metagenomic binning, comparative biology and taxonomic classification.</title>
        <authorList>
            <person name="Goeker M."/>
        </authorList>
    </citation>
    <scope>NUCLEOTIDE SEQUENCE [LARGE SCALE GENOMIC DNA]</scope>
    <source>
        <strain evidence="4 5">DSM 103733</strain>
    </source>
</reference>
<dbReference type="EC" id="2.7.1.49" evidence="2"/>
<dbReference type="PANTHER" id="PTHR20858:SF17">
    <property type="entry name" value="HYDROXYMETHYLPYRIMIDINE_PHOSPHOMETHYLPYRIMIDINE KINASE THI20-RELATED"/>
    <property type="match status" value="1"/>
</dbReference>
<evidence type="ECO:0000313" key="5">
    <source>
        <dbReference type="Proteomes" id="UP000538666"/>
    </source>
</evidence>
<keyword evidence="4" id="KW-0808">Transferase</keyword>
<dbReference type="CDD" id="cd01169">
    <property type="entry name" value="HMPP_kinase"/>
    <property type="match status" value="1"/>
</dbReference>
<dbReference type="EMBL" id="JACHEK010000006">
    <property type="protein sequence ID" value="MBB6145092.1"/>
    <property type="molecule type" value="Genomic_DNA"/>
</dbReference>
<sequence>MSAKLSRRPPTSPPVVLTIAGFDPSSGAGVTADLKTFAAHRLYGVSAITALTVQSTQGVRRTEPVGAEILGETLACLADDVEIAGVKIGMLATATNVAAVARFLSGSEISRERIVLDPVIRSSSGRELLDEEGVAVLRDHLLGLAGWVTPNREELAVLIGKPIAGEAEVSQAASQLQARWGGLNIIATGGDADQPNDFILAASGSEHWFAGEHIETSATHGTGCAFSSALLAALVGGKKDVEAVGSAKNYVRQAMLAAYPIGKGRGPLHHLYEFDES</sequence>
<dbReference type="AlphaFoldDB" id="A0A841JUM0"/>
<dbReference type="NCBIfam" id="TIGR00097">
    <property type="entry name" value="HMP-P_kinase"/>
    <property type="match status" value="1"/>
</dbReference>
<evidence type="ECO:0000313" key="4">
    <source>
        <dbReference type="EMBL" id="MBB6145092.1"/>
    </source>
</evidence>
<dbReference type="InterPro" id="IPR029056">
    <property type="entry name" value="Ribokinase-like"/>
</dbReference>
<evidence type="ECO:0000259" key="3">
    <source>
        <dbReference type="Pfam" id="PF08543"/>
    </source>
</evidence>